<protein>
    <submittedName>
        <fullName evidence="3">Uncharacterized protein</fullName>
    </submittedName>
</protein>
<feature type="compositionally biased region" description="Polar residues" evidence="1">
    <location>
        <begin position="84"/>
        <end position="96"/>
    </location>
</feature>
<comment type="caution">
    <text evidence="3">The sequence shown here is derived from an EMBL/GenBank/DDBJ whole genome shotgun (WGS) entry which is preliminary data.</text>
</comment>
<dbReference type="Proteomes" id="UP000237000">
    <property type="component" value="Unassembled WGS sequence"/>
</dbReference>
<feature type="compositionally biased region" description="Basic and acidic residues" evidence="1">
    <location>
        <begin position="97"/>
        <end position="107"/>
    </location>
</feature>
<reference evidence="4" key="1">
    <citation type="submission" date="2016-06" db="EMBL/GenBank/DDBJ databases">
        <title>Parallel loss of symbiosis genes in relatives of nitrogen-fixing non-legume Parasponia.</title>
        <authorList>
            <person name="Van Velzen R."/>
            <person name="Holmer R."/>
            <person name="Bu F."/>
            <person name="Rutten L."/>
            <person name="Van Zeijl A."/>
            <person name="Liu W."/>
            <person name="Santuari L."/>
            <person name="Cao Q."/>
            <person name="Sharma T."/>
            <person name="Shen D."/>
            <person name="Roswanjaya Y."/>
            <person name="Wardhani T."/>
            <person name="Kalhor M.S."/>
            <person name="Jansen J."/>
            <person name="Van den Hoogen J."/>
            <person name="Gungor B."/>
            <person name="Hartog M."/>
            <person name="Hontelez J."/>
            <person name="Verver J."/>
            <person name="Yang W.-C."/>
            <person name="Schijlen E."/>
            <person name="Repin R."/>
            <person name="Schilthuizen M."/>
            <person name="Schranz E."/>
            <person name="Heidstra R."/>
            <person name="Miyata K."/>
            <person name="Fedorova E."/>
            <person name="Kohlen W."/>
            <person name="Bisseling T."/>
            <person name="Smit S."/>
            <person name="Geurts R."/>
        </authorList>
    </citation>
    <scope>NUCLEOTIDE SEQUENCE [LARGE SCALE GENOMIC DNA]</scope>
    <source>
        <strain evidence="4">cv. RG33-2</strain>
    </source>
</reference>
<feature type="transmembrane region" description="Helical" evidence="2">
    <location>
        <begin position="60"/>
        <end position="79"/>
    </location>
</feature>
<dbReference type="InParanoid" id="A0A2P5ABT2"/>
<gene>
    <name evidence="3" type="ORF">TorRG33x02_354020</name>
</gene>
<dbReference type="AlphaFoldDB" id="A0A2P5ABT2"/>
<evidence type="ECO:0000313" key="3">
    <source>
        <dbReference type="EMBL" id="PON33997.1"/>
    </source>
</evidence>
<evidence type="ECO:0000313" key="4">
    <source>
        <dbReference type="Proteomes" id="UP000237000"/>
    </source>
</evidence>
<sequence length="142" mass="16400">MTMNIFLVDQDEFEGDTLEEHNYEEIDIVSSNSNSCDEKDKTSSNEDNYSVKYSTSLVNFVYHVLSFVSYNFTFIFYIVSSATSAHPNGSRGSSESSTDRLDPKEKRIPEKSWRITVEKELQRLKASKLTVMWDEKWGKPIC</sequence>
<keyword evidence="4" id="KW-1185">Reference proteome</keyword>
<keyword evidence="2" id="KW-1133">Transmembrane helix</keyword>
<keyword evidence="2" id="KW-0812">Transmembrane</keyword>
<name>A0A2P5ABT2_TREOI</name>
<evidence type="ECO:0000256" key="1">
    <source>
        <dbReference type="SAM" id="MobiDB-lite"/>
    </source>
</evidence>
<dbReference type="EMBL" id="JXTC01000968">
    <property type="protein sequence ID" value="PON33997.1"/>
    <property type="molecule type" value="Genomic_DNA"/>
</dbReference>
<proteinExistence type="predicted"/>
<accession>A0A2P5ABT2</accession>
<keyword evidence="2" id="KW-0472">Membrane</keyword>
<organism evidence="3 4">
    <name type="scientific">Trema orientale</name>
    <name type="common">Charcoal tree</name>
    <name type="synonym">Celtis orientalis</name>
    <dbReference type="NCBI Taxonomy" id="63057"/>
    <lineage>
        <taxon>Eukaryota</taxon>
        <taxon>Viridiplantae</taxon>
        <taxon>Streptophyta</taxon>
        <taxon>Embryophyta</taxon>
        <taxon>Tracheophyta</taxon>
        <taxon>Spermatophyta</taxon>
        <taxon>Magnoliopsida</taxon>
        <taxon>eudicotyledons</taxon>
        <taxon>Gunneridae</taxon>
        <taxon>Pentapetalae</taxon>
        <taxon>rosids</taxon>
        <taxon>fabids</taxon>
        <taxon>Rosales</taxon>
        <taxon>Cannabaceae</taxon>
        <taxon>Trema</taxon>
    </lineage>
</organism>
<feature type="region of interest" description="Disordered" evidence="1">
    <location>
        <begin position="84"/>
        <end position="107"/>
    </location>
</feature>
<evidence type="ECO:0000256" key="2">
    <source>
        <dbReference type="SAM" id="Phobius"/>
    </source>
</evidence>